<organism evidence="1 2">
    <name type="scientific">Paramicrosporidium saccamoebae</name>
    <dbReference type="NCBI Taxonomy" id="1246581"/>
    <lineage>
        <taxon>Eukaryota</taxon>
        <taxon>Fungi</taxon>
        <taxon>Fungi incertae sedis</taxon>
        <taxon>Cryptomycota</taxon>
        <taxon>Cryptomycota incertae sedis</taxon>
        <taxon>Paramicrosporidium</taxon>
    </lineage>
</organism>
<name>A0A2H9TPP7_9FUNG</name>
<comment type="caution">
    <text evidence="1">The sequence shown here is derived from an EMBL/GenBank/DDBJ whole genome shotgun (WGS) entry which is preliminary data.</text>
</comment>
<dbReference type="AlphaFoldDB" id="A0A2H9TPP7"/>
<evidence type="ECO:0000313" key="1">
    <source>
        <dbReference type="EMBL" id="PJF19738.1"/>
    </source>
</evidence>
<sequence>MGILGALPGCRSFVALQPSGTLLLFRQIVTNGPFLVDQTVLKLPVAPRKVHFVFPQEERISFFIILSAPNSLYAKEIELAITVGIMREIGERTLPPMDISCILWDLRQQQALLVGGVGTATLCIRCSSLTDNSCKDSQLIVDHPIETIISGGERAIVYLVSSQSACTIVSVTAMQVIATAVISPEALVPVTLISPNCTSLHKQCLSANRIYLYHLFSDGCIFECRLTDPLAEDRTTVLPEAIMLGRSVSDIVRAMSCCSVRSIELIPPFMEETMRLLRPSMRKAHLAGTIFSILSAWPQMSAYYAFFVFLWRASHFWEVAVASTEEMGRTLQLLEKADGSNLSFQCDSLPLLTELTIEIVDGMANVFSGDDVIRDRALLVAAIHHRMTSNILLIHAIRQSLFVTVEKYTQKGLPSLLNYFKSYLTRLDSSIALVNLGAISAFLESIKANASESMSVIFKDTASTLNSLRSTTLVTRDRDAVTGRWISPDLQCASCPSCFTPIAPASVFHDEVPSLPFWHAHWQYSCPCGSPL</sequence>
<reference evidence="1 2" key="1">
    <citation type="submission" date="2016-10" db="EMBL/GenBank/DDBJ databases">
        <title>The genome of Paramicrosporidium saccamoebae is the missing link in understanding Cryptomycota and Microsporidia evolution.</title>
        <authorList>
            <person name="Quandt C.A."/>
            <person name="Beaudet D."/>
            <person name="Corsaro D."/>
            <person name="Michel R."/>
            <person name="Corradi N."/>
            <person name="James T."/>
        </authorList>
    </citation>
    <scope>NUCLEOTIDE SEQUENCE [LARGE SCALE GENOMIC DNA]</scope>
    <source>
        <strain evidence="1 2">KSL3</strain>
    </source>
</reference>
<gene>
    <name evidence="1" type="ORF">PSACC_00391</name>
</gene>
<protein>
    <submittedName>
        <fullName evidence="1">Uncharacterized protein</fullName>
    </submittedName>
</protein>
<accession>A0A2H9TPP7</accession>
<keyword evidence="2" id="KW-1185">Reference proteome</keyword>
<proteinExistence type="predicted"/>
<evidence type="ECO:0000313" key="2">
    <source>
        <dbReference type="Proteomes" id="UP000240830"/>
    </source>
</evidence>
<dbReference type="Proteomes" id="UP000240830">
    <property type="component" value="Unassembled WGS sequence"/>
</dbReference>
<dbReference type="EMBL" id="MTSL01000041">
    <property type="protein sequence ID" value="PJF19738.1"/>
    <property type="molecule type" value="Genomic_DNA"/>
</dbReference>